<dbReference type="Pfam" id="PF00795">
    <property type="entry name" value="CN_hydrolase"/>
    <property type="match status" value="1"/>
</dbReference>
<evidence type="ECO:0000256" key="1">
    <source>
        <dbReference type="ARBA" id="ARBA00010613"/>
    </source>
</evidence>
<evidence type="ECO:0000259" key="3">
    <source>
        <dbReference type="PROSITE" id="PS50263"/>
    </source>
</evidence>
<keyword evidence="5" id="KW-1185">Reference proteome</keyword>
<sequence length="273" mass="30150">MSNIRVALAQLAGQDGLVERNLARVDDVVDRYGPTHDVVVFPETYVMGFPQRDVTRSLAEPLDGPIVQHLERRAKEVNTTIVVGLNERAGDHVYNTTVVVAPSGLLLSYRKTHLWVGEQEKVEAGDFFRVAQWRESRIGLMICYDMEFPEPTRILATAGAEVVFSTNANMAPYGPVHRVAAQARAQENQVFVVSVNCVGRSGDNHFIGESVIVDPYGNIVAQAGQDEEVVSATLDLTAIERSKTSYHYLRDQRVGCNTSGAIEVQPGLWEIQI</sequence>
<organism evidence="4 5">
    <name type="scientific">Alicyclobacillus fastidiosus</name>
    <dbReference type="NCBI Taxonomy" id="392011"/>
    <lineage>
        <taxon>Bacteria</taxon>
        <taxon>Bacillati</taxon>
        <taxon>Bacillota</taxon>
        <taxon>Bacilli</taxon>
        <taxon>Bacillales</taxon>
        <taxon>Alicyclobacillaceae</taxon>
        <taxon>Alicyclobacillus</taxon>
    </lineage>
</organism>
<feature type="domain" description="CN hydrolase" evidence="3">
    <location>
        <begin position="4"/>
        <end position="236"/>
    </location>
</feature>
<dbReference type="RefSeq" id="WP_275473251.1">
    <property type="nucleotide sequence ID" value="NZ_CP162940.1"/>
</dbReference>
<dbReference type="InterPro" id="IPR044083">
    <property type="entry name" value="RamA-like"/>
</dbReference>
<dbReference type="PROSITE" id="PS01227">
    <property type="entry name" value="UPF0012"/>
    <property type="match status" value="1"/>
</dbReference>
<evidence type="ECO:0000256" key="2">
    <source>
        <dbReference type="ARBA" id="ARBA00022801"/>
    </source>
</evidence>
<dbReference type="Gene3D" id="3.60.110.10">
    <property type="entry name" value="Carbon-nitrogen hydrolase"/>
    <property type="match status" value="1"/>
</dbReference>
<dbReference type="PROSITE" id="PS50263">
    <property type="entry name" value="CN_HYDROLASE"/>
    <property type="match status" value="1"/>
</dbReference>
<dbReference type="Proteomes" id="UP001579974">
    <property type="component" value="Unassembled WGS sequence"/>
</dbReference>
<protein>
    <submittedName>
        <fullName evidence="4">Carbon-nitrogen hydrolase family protein</fullName>
    </submittedName>
</protein>
<evidence type="ECO:0000313" key="4">
    <source>
        <dbReference type="EMBL" id="MFB5192447.1"/>
    </source>
</evidence>
<dbReference type="SUPFAM" id="SSF56317">
    <property type="entry name" value="Carbon-nitrogen hydrolase"/>
    <property type="match status" value="1"/>
</dbReference>
<dbReference type="EMBL" id="JBDXSU010000022">
    <property type="protein sequence ID" value="MFB5192447.1"/>
    <property type="molecule type" value="Genomic_DNA"/>
</dbReference>
<dbReference type="InterPro" id="IPR003010">
    <property type="entry name" value="C-N_Hydrolase"/>
</dbReference>
<reference evidence="4 5" key="1">
    <citation type="journal article" date="2024" name="Int. J. Mol. Sci.">
        <title>Exploration of Alicyclobacillus spp. Genome in Search of Antibiotic Resistance.</title>
        <authorList>
            <person name="Bucka-Kolendo J."/>
            <person name="Kiousi D.E."/>
            <person name="Dekowska A."/>
            <person name="Mikolajczuk-Szczyrba A."/>
            <person name="Karadedos D.M."/>
            <person name="Michael P."/>
            <person name="Galanis A."/>
            <person name="Sokolowska B."/>
        </authorList>
    </citation>
    <scope>NUCLEOTIDE SEQUENCE [LARGE SCALE GENOMIC DNA]</scope>
    <source>
        <strain evidence="4 5">KKP 3000</strain>
    </source>
</reference>
<gene>
    <name evidence="4" type="ORF">KKP3000_001650</name>
</gene>
<comment type="similarity">
    <text evidence="1">Belongs to the carbon-nitrogen hydrolase superfamily. NIT1/NIT2 family.</text>
</comment>
<evidence type="ECO:0000313" key="5">
    <source>
        <dbReference type="Proteomes" id="UP001579974"/>
    </source>
</evidence>
<dbReference type="PANTHER" id="PTHR43674:SF2">
    <property type="entry name" value="BETA-UREIDOPROPIONASE"/>
    <property type="match status" value="1"/>
</dbReference>
<dbReference type="InterPro" id="IPR036526">
    <property type="entry name" value="C-N_Hydrolase_sf"/>
</dbReference>
<dbReference type="InterPro" id="IPR001110">
    <property type="entry name" value="UPF0012_CS"/>
</dbReference>
<comment type="caution">
    <text evidence="4">The sequence shown here is derived from an EMBL/GenBank/DDBJ whole genome shotgun (WGS) entry which is preliminary data.</text>
</comment>
<dbReference type="GO" id="GO:0016787">
    <property type="term" value="F:hydrolase activity"/>
    <property type="evidence" value="ECO:0007669"/>
    <property type="project" value="UniProtKB-KW"/>
</dbReference>
<dbReference type="InterPro" id="IPR050345">
    <property type="entry name" value="Aliph_Amidase/BUP"/>
</dbReference>
<dbReference type="CDD" id="cd07576">
    <property type="entry name" value="R-amidase_like"/>
    <property type="match status" value="1"/>
</dbReference>
<accession>A0ABV5AJP4</accession>
<name>A0ABV5AJP4_9BACL</name>
<dbReference type="PANTHER" id="PTHR43674">
    <property type="entry name" value="NITRILASE C965.09-RELATED"/>
    <property type="match status" value="1"/>
</dbReference>
<keyword evidence="2 4" id="KW-0378">Hydrolase</keyword>
<proteinExistence type="inferred from homology"/>